<dbReference type="Gene3D" id="3.30.390.50">
    <property type="entry name" value="CO dehydrogenase flavoprotein, C-terminal domain"/>
    <property type="match status" value="1"/>
</dbReference>
<dbReference type="PROSITE" id="PS51387">
    <property type="entry name" value="FAD_PCMH"/>
    <property type="match status" value="1"/>
</dbReference>
<dbReference type="RefSeq" id="WP_413779048.1">
    <property type="nucleotide sequence ID" value="NZ_JAUOZS010000001.1"/>
</dbReference>
<dbReference type="InterPro" id="IPR051312">
    <property type="entry name" value="Diverse_Substr_Oxidored"/>
</dbReference>
<reference evidence="4 5" key="1">
    <citation type="submission" date="2023-07" db="EMBL/GenBank/DDBJ databases">
        <title>The novel representative of Negativicutes class, Anaeroselena agilis gen. nov. sp. nov.</title>
        <authorList>
            <person name="Prokofeva M.I."/>
            <person name="Elcheninov A.G."/>
            <person name="Klyukina A."/>
            <person name="Kublanov I.V."/>
            <person name="Frolov E.N."/>
            <person name="Podosokorskaya O.A."/>
        </authorList>
    </citation>
    <scope>NUCLEOTIDE SEQUENCE [LARGE SCALE GENOMIC DNA]</scope>
    <source>
        <strain evidence="4 5">4137-cl</strain>
    </source>
</reference>
<keyword evidence="2" id="KW-0560">Oxidoreductase</keyword>
<accession>A0ABU3NUL2</accession>
<evidence type="ECO:0000313" key="5">
    <source>
        <dbReference type="Proteomes" id="UP001254848"/>
    </source>
</evidence>
<dbReference type="Gene3D" id="3.30.465.10">
    <property type="match status" value="1"/>
</dbReference>
<dbReference type="InterPro" id="IPR002346">
    <property type="entry name" value="Mopterin_DH_FAD-bd"/>
</dbReference>
<keyword evidence="1" id="KW-0285">Flavoprotein</keyword>
<dbReference type="InterPro" id="IPR016167">
    <property type="entry name" value="FAD-bd_PCMH_sub1"/>
</dbReference>
<comment type="caution">
    <text evidence="4">The sequence shown here is derived from an EMBL/GenBank/DDBJ whole genome shotgun (WGS) entry which is preliminary data.</text>
</comment>
<gene>
    <name evidence="4" type="ORF">Q4T40_04565</name>
</gene>
<dbReference type="InterPro" id="IPR036683">
    <property type="entry name" value="CO_DH_flav_C_dom_sf"/>
</dbReference>
<organism evidence="4 5">
    <name type="scientific">Anaeroselena agilis</name>
    <dbReference type="NCBI Taxonomy" id="3063788"/>
    <lineage>
        <taxon>Bacteria</taxon>
        <taxon>Bacillati</taxon>
        <taxon>Bacillota</taxon>
        <taxon>Negativicutes</taxon>
        <taxon>Acetonemataceae</taxon>
        <taxon>Anaeroselena</taxon>
    </lineage>
</organism>
<dbReference type="PANTHER" id="PTHR42659">
    <property type="entry name" value="XANTHINE DEHYDROGENASE SUBUNIT C-RELATED"/>
    <property type="match status" value="1"/>
</dbReference>
<dbReference type="SUPFAM" id="SSF55447">
    <property type="entry name" value="CO dehydrogenase flavoprotein C-terminal domain-like"/>
    <property type="match status" value="1"/>
</dbReference>
<dbReference type="Pfam" id="PF00941">
    <property type="entry name" value="FAD_binding_5"/>
    <property type="match status" value="1"/>
</dbReference>
<dbReference type="EMBL" id="JAUOZS010000001">
    <property type="protein sequence ID" value="MDT8900510.1"/>
    <property type="molecule type" value="Genomic_DNA"/>
</dbReference>
<dbReference type="InterPro" id="IPR036318">
    <property type="entry name" value="FAD-bd_PCMH-like_sf"/>
</dbReference>
<dbReference type="PANTHER" id="PTHR42659:SF9">
    <property type="entry name" value="XANTHINE DEHYDROGENASE FAD-BINDING SUBUNIT XDHB-RELATED"/>
    <property type="match status" value="1"/>
</dbReference>
<dbReference type="Gene3D" id="3.30.43.10">
    <property type="entry name" value="Uridine Diphospho-n-acetylenolpyruvylglucosamine Reductase, domain 2"/>
    <property type="match status" value="1"/>
</dbReference>
<proteinExistence type="predicted"/>
<dbReference type="Pfam" id="PF03450">
    <property type="entry name" value="CO_deh_flav_C"/>
    <property type="match status" value="1"/>
</dbReference>
<feature type="domain" description="FAD-binding PCMH-type" evidence="3">
    <location>
        <begin position="1"/>
        <end position="173"/>
    </location>
</feature>
<sequence>MFEYHEPQSLAEVTSFLAAHGEAARVLAGGTDLLVQMRKGRHQPRHLLNIKTVPGLDQIVVTEHCVEIGAAVTLHDGEKFLSSHPEYGVLCQAMHSVASCQIRNRATLAGNVCNASPAADTVPALAVLGASVKVHGSRGDRLVPVERFFTGPGRTVLLTGEVVSAIVLPRINGGGRGVFLRKARRPSLDLATANVAVHGAGANYRIALGAVGPTVIRVREAERLLARQGLTAPSAAEAARIARQAARPITDVRGSEEYRLELVAALTERALLTLAGEVRA</sequence>
<dbReference type="InterPro" id="IPR005107">
    <property type="entry name" value="CO_DH_flav_C"/>
</dbReference>
<dbReference type="InterPro" id="IPR016169">
    <property type="entry name" value="FAD-bd_PCMH_sub2"/>
</dbReference>
<evidence type="ECO:0000256" key="2">
    <source>
        <dbReference type="ARBA" id="ARBA00023002"/>
    </source>
</evidence>
<keyword evidence="5" id="KW-1185">Reference proteome</keyword>
<dbReference type="Proteomes" id="UP001254848">
    <property type="component" value="Unassembled WGS sequence"/>
</dbReference>
<evidence type="ECO:0000256" key="1">
    <source>
        <dbReference type="ARBA" id="ARBA00022630"/>
    </source>
</evidence>
<protein>
    <submittedName>
        <fullName evidence="4">Xanthine dehydrogenase family protein subunit M</fullName>
    </submittedName>
</protein>
<dbReference type="SMART" id="SM01092">
    <property type="entry name" value="CO_deh_flav_C"/>
    <property type="match status" value="1"/>
</dbReference>
<dbReference type="InterPro" id="IPR016166">
    <property type="entry name" value="FAD-bd_PCMH"/>
</dbReference>
<name>A0ABU3NUL2_9FIRM</name>
<evidence type="ECO:0000259" key="3">
    <source>
        <dbReference type="PROSITE" id="PS51387"/>
    </source>
</evidence>
<dbReference type="SUPFAM" id="SSF56176">
    <property type="entry name" value="FAD-binding/transporter-associated domain-like"/>
    <property type="match status" value="1"/>
</dbReference>
<evidence type="ECO:0000313" key="4">
    <source>
        <dbReference type="EMBL" id="MDT8900510.1"/>
    </source>
</evidence>